<evidence type="ECO:0000256" key="2">
    <source>
        <dbReference type="ARBA" id="ARBA00009053"/>
    </source>
</evidence>
<dbReference type="Proteomes" id="UP000001307">
    <property type="component" value="Unassembled WGS sequence"/>
</dbReference>
<evidence type="ECO:0000259" key="9">
    <source>
        <dbReference type="Pfam" id="PF00808"/>
    </source>
</evidence>
<dbReference type="Gene3D" id="1.10.20.10">
    <property type="entry name" value="Histone, subunit A"/>
    <property type="match status" value="1"/>
</dbReference>
<evidence type="ECO:0000256" key="5">
    <source>
        <dbReference type="ARBA" id="ARBA00023159"/>
    </source>
</evidence>
<dbReference type="Pfam" id="PF00808">
    <property type="entry name" value="CBFD_NFYB_HMF"/>
    <property type="match status" value="1"/>
</dbReference>
<keyword evidence="4" id="KW-0238">DNA-binding</keyword>
<evidence type="ECO:0000256" key="8">
    <source>
        <dbReference type="SAM" id="MobiDB-lite"/>
    </source>
</evidence>
<dbReference type="EMBL" id="FN653052">
    <property type="protein sequence ID" value="CBY19640.1"/>
    <property type="molecule type" value="Genomic_DNA"/>
</dbReference>
<dbReference type="EMBL" id="FN655088">
    <property type="protein sequence ID" value="CBY37925.1"/>
    <property type="molecule type" value="Genomic_DNA"/>
</dbReference>
<dbReference type="OrthoDB" id="386949at2759"/>
<dbReference type="InParanoid" id="E4XHT2"/>
<sequence>MEEENVQRLETVKQTIEGEEYEDPAASEEDVHEEQIISERQPQAIELNLHEEQQVIHEQVVQEPTIIHGVEHPQDTIFNGQKPFREQDIFLPIANVARIMKNAIPANGKIAKEAKECVQECVSEFISFITSEAAERCQQEKRKTINGEDILFALTTLGFEPYVEPLKIYLGKYRDSIKGDKIDDNQEEISINTPQIVQIAGESGATQHVIIQENGQIIQTADGHQLVFKTD</sequence>
<dbReference type="GO" id="GO:0016602">
    <property type="term" value="C:CCAAT-binding factor complex"/>
    <property type="evidence" value="ECO:0007669"/>
    <property type="project" value="InterPro"/>
</dbReference>
<gene>
    <name evidence="10" type="ORF">GSOID_T00011065001</name>
    <name evidence="11" type="ORF">GSOID_T00031420001</name>
</gene>
<comment type="similarity">
    <text evidence="2">Belongs to the NFYB/HAP3 subunit family.</text>
</comment>
<dbReference type="PANTHER" id="PTHR11064:SF9">
    <property type="entry name" value="NUCLEAR TRANSCRIPTION FACTOR Y SUBUNIT BETA"/>
    <property type="match status" value="1"/>
</dbReference>
<feature type="domain" description="Transcription factor CBF/NF-Y/archaeal histone" evidence="9">
    <location>
        <begin position="90"/>
        <end position="154"/>
    </location>
</feature>
<protein>
    <recommendedName>
        <fullName evidence="9">Transcription factor CBF/NF-Y/archaeal histone domain-containing protein</fullName>
    </recommendedName>
</protein>
<evidence type="ECO:0000256" key="1">
    <source>
        <dbReference type="ARBA" id="ARBA00004123"/>
    </source>
</evidence>
<keyword evidence="5" id="KW-0010">Activator</keyword>
<feature type="region of interest" description="Disordered" evidence="8">
    <location>
        <begin position="1"/>
        <end position="31"/>
    </location>
</feature>
<dbReference type="InterPro" id="IPR009072">
    <property type="entry name" value="Histone-fold"/>
</dbReference>
<dbReference type="GO" id="GO:0000978">
    <property type="term" value="F:RNA polymerase II cis-regulatory region sequence-specific DNA binding"/>
    <property type="evidence" value="ECO:0007669"/>
    <property type="project" value="TreeGrafter"/>
</dbReference>
<dbReference type="FunCoup" id="E4XHT2">
    <property type="interactions" value="21"/>
</dbReference>
<keyword evidence="3" id="KW-0805">Transcription regulation</keyword>
<dbReference type="FunFam" id="1.10.20.10:FF:000110">
    <property type="entry name" value="Nuclear factor Y, subunit B1"/>
    <property type="match status" value="1"/>
</dbReference>
<dbReference type="AlphaFoldDB" id="E4XHT2"/>
<evidence type="ECO:0000313" key="11">
    <source>
        <dbReference type="EMBL" id="CBY37925.1"/>
    </source>
</evidence>
<evidence type="ECO:0000313" key="12">
    <source>
        <dbReference type="Proteomes" id="UP000001307"/>
    </source>
</evidence>
<feature type="compositionally biased region" description="Acidic residues" evidence="8">
    <location>
        <begin position="17"/>
        <end position="31"/>
    </location>
</feature>
<dbReference type="GO" id="GO:0046982">
    <property type="term" value="F:protein heterodimerization activity"/>
    <property type="evidence" value="ECO:0007669"/>
    <property type="project" value="InterPro"/>
</dbReference>
<dbReference type="InterPro" id="IPR003958">
    <property type="entry name" value="CBFA_NFYB_domain"/>
</dbReference>
<dbReference type="Proteomes" id="UP000011014">
    <property type="component" value="Unassembled WGS sequence"/>
</dbReference>
<dbReference type="PRINTS" id="PR00615">
    <property type="entry name" value="CCAATSUBUNTA"/>
</dbReference>
<dbReference type="SUPFAM" id="SSF47113">
    <property type="entry name" value="Histone-fold"/>
    <property type="match status" value="1"/>
</dbReference>
<dbReference type="InterPro" id="IPR027113">
    <property type="entry name" value="Transc_fact_NFYB/HAP3"/>
</dbReference>
<evidence type="ECO:0000313" key="10">
    <source>
        <dbReference type="EMBL" id="CBY19640.1"/>
    </source>
</evidence>
<dbReference type="PANTHER" id="PTHR11064">
    <property type="entry name" value="CCAAT-BINDING TRANSCRIPTION FACTOR-RELATED"/>
    <property type="match status" value="1"/>
</dbReference>
<evidence type="ECO:0000256" key="7">
    <source>
        <dbReference type="ARBA" id="ARBA00023242"/>
    </source>
</evidence>
<keyword evidence="7" id="KW-0539">Nucleus</keyword>
<dbReference type="GO" id="GO:0001228">
    <property type="term" value="F:DNA-binding transcription activator activity, RNA polymerase II-specific"/>
    <property type="evidence" value="ECO:0007669"/>
    <property type="project" value="InterPro"/>
</dbReference>
<proteinExistence type="inferred from homology"/>
<dbReference type="CDD" id="cd22907">
    <property type="entry name" value="HFD_NFYB"/>
    <property type="match status" value="1"/>
</dbReference>
<evidence type="ECO:0000256" key="4">
    <source>
        <dbReference type="ARBA" id="ARBA00023125"/>
    </source>
</evidence>
<keyword evidence="6" id="KW-0804">Transcription</keyword>
<evidence type="ECO:0000256" key="6">
    <source>
        <dbReference type="ARBA" id="ARBA00023163"/>
    </source>
</evidence>
<name>E4XHT2_OIKDI</name>
<evidence type="ECO:0000256" key="3">
    <source>
        <dbReference type="ARBA" id="ARBA00023015"/>
    </source>
</evidence>
<feature type="compositionally biased region" description="Basic and acidic residues" evidence="8">
    <location>
        <begin position="1"/>
        <end position="11"/>
    </location>
</feature>
<organism evidence="10">
    <name type="scientific">Oikopleura dioica</name>
    <name type="common">Tunicate</name>
    <dbReference type="NCBI Taxonomy" id="34765"/>
    <lineage>
        <taxon>Eukaryota</taxon>
        <taxon>Metazoa</taxon>
        <taxon>Chordata</taxon>
        <taxon>Tunicata</taxon>
        <taxon>Appendicularia</taxon>
        <taxon>Copelata</taxon>
        <taxon>Oikopleuridae</taxon>
        <taxon>Oikopleura</taxon>
    </lineage>
</organism>
<comment type="subcellular location">
    <subcellularLocation>
        <location evidence="1">Nucleus</location>
    </subcellularLocation>
</comment>
<accession>E4XHT2</accession>
<keyword evidence="12" id="KW-1185">Reference proteome</keyword>
<reference evidence="10" key="1">
    <citation type="journal article" date="2010" name="Science">
        <title>Plasticity of animal genome architecture unmasked by rapid evolution of a pelagic tunicate.</title>
        <authorList>
            <person name="Denoeud F."/>
            <person name="Henriet S."/>
            <person name="Mungpakdee S."/>
            <person name="Aury J.M."/>
            <person name="Da Silva C."/>
            <person name="Brinkmann H."/>
            <person name="Mikhaleva J."/>
            <person name="Olsen L.C."/>
            <person name="Jubin C."/>
            <person name="Canestro C."/>
            <person name="Bouquet J.M."/>
            <person name="Danks G."/>
            <person name="Poulain J."/>
            <person name="Campsteijn C."/>
            <person name="Adamski M."/>
            <person name="Cross I."/>
            <person name="Yadetie F."/>
            <person name="Muffato M."/>
            <person name="Louis A."/>
            <person name="Butcher S."/>
            <person name="Tsagkogeorga G."/>
            <person name="Konrad A."/>
            <person name="Singh S."/>
            <person name="Jensen M.F."/>
            <person name="Cong E.H."/>
            <person name="Eikeseth-Otteraa H."/>
            <person name="Noel B."/>
            <person name="Anthouard V."/>
            <person name="Porcel B.M."/>
            <person name="Kachouri-Lafond R."/>
            <person name="Nishino A."/>
            <person name="Ugolini M."/>
            <person name="Chourrout P."/>
            <person name="Nishida H."/>
            <person name="Aasland R."/>
            <person name="Huzurbazar S."/>
            <person name="Westhof E."/>
            <person name="Delsuc F."/>
            <person name="Lehrach H."/>
            <person name="Reinhardt R."/>
            <person name="Weissenbach J."/>
            <person name="Roy S.W."/>
            <person name="Artiguenave F."/>
            <person name="Postlethwait J.H."/>
            <person name="Manak J.R."/>
            <person name="Thompson E.M."/>
            <person name="Jaillon O."/>
            <person name="Du Pasquier L."/>
            <person name="Boudinot P."/>
            <person name="Liberles D.A."/>
            <person name="Volff J.N."/>
            <person name="Philippe H."/>
            <person name="Lenhard B."/>
            <person name="Roest Crollius H."/>
            <person name="Wincker P."/>
            <person name="Chourrout D."/>
        </authorList>
    </citation>
    <scope>NUCLEOTIDE SEQUENCE [LARGE SCALE GENOMIC DNA]</scope>
</reference>